<sequence>MDVKTSRYLKTHFELSGYALKHAAYLFVTYAIEVRADELYPQYQKVLTQNKHKVMVKSIIAEEEGHLEEMILQLQNFHKDWEQHAHAILLMEQSLFTEWITL</sequence>
<organism evidence="1 2">
    <name type="scientific">Paenimyroides ceti</name>
    <dbReference type="NCBI Taxonomy" id="395087"/>
    <lineage>
        <taxon>Bacteria</taxon>
        <taxon>Pseudomonadati</taxon>
        <taxon>Bacteroidota</taxon>
        <taxon>Flavobacteriia</taxon>
        <taxon>Flavobacteriales</taxon>
        <taxon>Flavobacteriaceae</taxon>
        <taxon>Paenimyroides</taxon>
    </lineage>
</organism>
<dbReference type="EMBL" id="JAUFQU010000078">
    <property type="protein sequence ID" value="MDN3710189.1"/>
    <property type="molecule type" value="Genomic_DNA"/>
</dbReference>
<comment type="caution">
    <text evidence="1">The sequence shown here is derived from an EMBL/GenBank/DDBJ whole genome shotgun (WGS) entry which is preliminary data.</text>
</comment>
<accession>A0ABT8D158</accession>
<name>A0ABT8D158_9FLAO</name>
<proteinExistence type="predicted"/>
<keyword evidence="2" id="KW-1185">Reference proteome</keyword>
<dbReference type="RefSeq" id="WP_290365423.1">
    <property type="nucleotide sequence ID" value="NZ_JAUFQU010000078.1"/>
</dbReference>
<evidence type="ECO:0000313" key="2">
    <source>
        <dbReference type="Proteomes" id="UP001242368"/>
    </source>
</evidence>
<gene>
    <name evidence="1" type="ORF">QW060_25280</name>
</gene>
<evidence type="ECO:0000313" key="1">
    <source>
        <dbReference type="EMBL" id="MDN3710189.1"/>
    </source>
</evidence>
<dbReference type="Proteomes" id="UP001242368">
    <property type="component" value="Unassembled WGS sequence"/>
</dbReference>
<protein>
    <submittedName>
        <fullName evidence="1">Uncharacterized protein</fullName>
    </submittedName>
</protein>
<reference evidence="2" key="1">
    <citation type="journal article" date="2019" name="Int. J. Syst. Evol. Microbiol.">
        <title>The Global Catalogue of Microorganisms (GCM) 10K type strain sequencing project: providing services to taxonomists for standard genome sequencing and annotation.</title>
        <authorList>
            <consortium name="The Broad Institute Genomics Platform"/>
            <consortium name="The Broad Institute Genome Sequencing Center for Infectious Disease"/>
            <person name="Wu L."/>
            <person name="Ma J."/>
        </authorList>
    </citation>
    <scope>NUCLEOTIDE SEQUENCE [LARGE SCALE GENOMIC DNA]</scope>
    <source>
        <strain evidence="2">CECT 7184</strain>
    </source>
</reference>